<organism evidence="6 7">
    <name type="scientific">Paratrimastix pyriformis</name>
    <dbReference type="NCBI Taxonomy" id="342808"/>
    <lineage>
        <taxon>Eukaryota</taxon>
        <taxon>Metamonada</taxon>
        <taxon>Preaxostyla</taxon>
        <taxon>Paratrimastigidae</taxon>
        <taxon>Paratrimastix</taxon>
    </lineage>
</organism>
<dbReference type="PROSITE" id="PS50088">
    <property type="entry name" value="ANK_REPEAT"/>
    <property type="match status" value="3"/>
</dbReference>
<dbReference type="Pfam" id="PF01764">
    <property type="entry name" value="Lipase_3"/>
    <property type="match status" value="1"/>
</dbReference>
<dbReference type="Proteomes" id="UP001141327">
    <property type="component" value="Unassembled WGS sequence"/>
</dbReference>
<feature type="region of interest" description="Disordered" evidence="4">
    <location>
        <begin position="170"/>
        <end position="197"/>
    </location>
</feature>
<dbReference type="InterPro" id="IPR002110">
    <property type="entry name" value="Ankyrin_rpt"/>
</dbReference>
<dbReference type="InterPro" id="IPR036770">
    <property type="entry name" value="Ankyrin_rpt-contain_sf"/>
</dbReference>
<keyword evidence="2 3" id="KW-0040">ANK repeat</keyword>
<dbReference type="SUPFAM" id="SSF48403">
    <property type="entry name" value="Ankyrin repeat"/>
    <property type="match status" value="1"/>
</dbReference>
<comment type="caution">
    <text evidence="6">The sequence shown here is derived from an EMBL/GenBank/DDBJ whole genome shotgun (WGS) entry which is preliminary data.</text>
</comment>
<dbReference type="InterPro" id="IPR029058">
    <property type="entry name" value="AB_hydrolase_fold"/>
</dbReference>
<dbReference type="PANTHER" id="PTHR24180:SF45">
    <property type="entry name" value="POLY [ADP-RIBOSE] POLYMERASE TANKYRASE"/>
    <property type="match status" value="1"/>
</dbReference>
<evidence type="ECO:0000256" key="4">
    <source>
        <dbReference type="SAM" id="MobiDB-lite"/>
    </source>
</evidence>
<feature type="repeat" description="ANK" evidence="3">
    <location>
        <begin position="375"/>
        <end position="407"/>
    </location>
</feature>
<keyword evidence="1" id="KW-0677">Repeat</keyword>
<feature type="repeat" description="ANK" evidence="3">
    <location>
        <begin position="411"/>
        <end position="443"/>
    </location>
</feature>
<proteinExistence type="predicted"/>
<evidence type="ECO:0000313" key="7">
    <source>
        <dbReference type="Proteomes" id="UP001141327"/>
    </source>
</evidence>
<dbReference type="SMART" id="SM00248">
    <property type="entry name" value="ANK"/>
    <property type="match status" value="3"/>
</dbReference>
<evidence type="ECO:0000313" key="6">
    <source>
        <dbReference type="EMBL" id="KAJ4460402.1"/>
    </source>
</evidence>
<dbReference type="InterPro" id="IPR051637">
    <property type="entry name" value="Ank_repeat_dom-contain_49"/>
</dbReference>
<sequence>MIDVNIVRQVVPQLGSFHSGFYSVADQFDKKDILELLPVCRVIFTGHSLGGAVAAIAAVLMLAHPSFPRDCVSRFGCITFGAPAFGDQSVATWVREHHFEHVFQRFYHPSDPVPSPVVGSVGGIVSTVASMGASYFLWKAFASPSASPAPAASNASPASRDTTAVPAATVAPAPTTTTVPAAPTTTPGPAGALAATTSAATTATPALTTASASTTTTVASAASPAAILGNLALSAVCVGVAGSTTAFVHFGQAQPLTAESPAGMSPVDYHRLAYYFRRLAPSVPLVMPSQIRVALTDSMQPAPAPSPPPPAVAGASVQQANANMISLPTQPKPENPEKRRPSDQLLLRAAAFGDLDECENLLVNFDASVAVRGPNNTTCLHVAVERRDLEMMKYFIDHGIDVNAKELDESGGNTPLLIAMKQENRPAIDLLLDSGADPSIPDGAKSTPLHVAAMHGMTDIAELLIKRGANVEALDSADRSPYYWANLYHHEDIVKMLPVIPYDWVKAQDAHIRDLRARGILPPPPPPDDGKKKKKKKK</sequence>
<dbReference type="Pfam" id="PF12796">
    <property type="entry name" value="Ank_2"/>
    <property type="match status" value="2"/>
</dbReference>
<dbReference type="PANTHER" id="PTHR24180">
    <property type="entry name" value="CYCLIN-DEPENDENT KINASE INHIBITOR 2C-RELATED"/>
    <property type="match status" value="1"/>
</dbReference>
<gene>
    <name evidence="6" type="ORF">PAPYR_3432</name>
</gene>
<evidence type="ECO:0000256" key="1">
    <source>
        <dbReference type="ARBA" id="ARBA00022737"/>
    </source>
</evidence>
<dbReference type="SUPFAM" id="SSF53474">
    <property type="entry name" value="alpha/beta-Hydrolases"/>
    <property type="match status" value="1"/>
</dbReference>
<dbReference type="EMBL" id="JAPMOS010000013">
    <property type="protein sequence ID" value="KAJ4460402.1"/>
    <property type="molecule type" value="Genomic_DNA"/>
</dbReference>
<reference evidence="6" key="1">
    <citation type="journal article" date="2022" name="bioRxiv">
        <title>Genomics of Preaxostyla Flagellates Illuminates Evolutionary Transitions and the Path Towards Mitochondrial Loss.</title>
        <authorList>
            <person name="Novak L.V.F."/>
            <person name="Treitli S.C."/>
            <person name="Pyrih J."/>
            <person name="Halakuc P."/>
            <person name="Pipaliya S.V."/>
            <person name="Vacek V."/>
            <person name="Brzon O."/>
            <person name="Soukal P."/>
            <person name="Eme L."/>
            <person name="Dacks J.B."/>
            <person name="Karnkowska A."/>
            <person name="Elias M."/>
            <person name="Hampl V."/>
        </authorList>
    </citation>
    <scope>NUCLEOTIDE SEQUENCE</scope>
    <source>
        <strain evidence="6">RCP-MX</strain>
    </source>
</reference>
<dbReference type="Gene3D" id="1.25.40.20">
    <property type="entry name" value="Ankyrin repeat-containing domain"/>
    <property type="match status" value="2"/>
</dbReference>
<evidence type="ECO:0000259" key="5">
    <source>
        <dbReference type="Pfam" id="PF01764"/>
    </source>
</evidence>
<feature type="region of interest" description="Disordered" evidence="4">
    <location>
        <begin position="516"/>
        <end position="538"/>
    </location>
</feature>
<name>A0ABQ8UPL2_9EUKA</name>
<evidence type="ECO:0000256" key="2">
    <source>
        <dbReference type="ARBA" id="ARBA00023043"/>
    </source>
</evidence>
<feature type="domain" description="Fungal lipase-type" evidence="5">
    <location>
        <begin position="12"/>
        <end position="115"/>
    </location>
</feature>
<evidence type="ECO:0000256" key="3">
    <source>
        <dbReference type="PROSITE-ProRule" id="PRU00023"/>
    </source>
</evidence>
<feature type="repeat" description="ANK" evidence="3">
    <location>
        <begin position="444"/>
        <end position="476"/>
    </location>
</feature>
<accession>A0ABQ8UPL2</accession>
<dbReference type="Gene3D" id="3.40.50.1820">
    <property type="entry name" value="alpha/beta hydrolase"/>
    <property type="match status" value="1"/>
</dbReference>
<dbReference type="InterPro" id="IPR002921">
    <property type="entry name" value="Fungal_lipase-type"/>
</dbReference>
<dbReference type="PROSITE" id="PS50297">
    <property type="entry name" value="ANK_REP_REGION"/>
    <property type="match status" value="3"/>
</dbReference>
<protein>
    <recommendedName>
        <fullName evidence="5">Fungal lipase-type domain-containing protein</fullName>
    </recommendedName>
</protein>
<keyword evidence="7" id="KW-1185">Reference proteome</keyword>